<sequence>MQNIFFQYLCWQFLEVPGNILNAWRNFLKFNLNYFSISFLIKTLFSPWRRYRMSYGKGFDIGRYFAALFSNLIFRLLGAIMRIILIIIGLLVEIFIIFAGVILFFGWLILPALLIAGLIFGFKIIL</sequence>
<keyword evidence="1" id="KW-0812">Transmembrane</keyword>
<protein>
    <submittedName>
        <fullName evidence="2">Uncharacterized protein</fullName>
    </submittedName>
</protein>
<feature type="transmembrane region" description="Helical" evidence="1">
    <location>
        <begin position="94"/>
        <end position="122"/>
    </location>
</feature>
<evidence type="ECO:0000313" key="2">
    <source>
        <dbReference type="EMBL" id="PIP24680.1"/>
    </source>
</evidence>
<comment type="caution">
    <text evidence="2">The sequence shown here is derived from an EMBL/GenBank/DDBJ whole genome shotgun (WGS) entry which is preliminary data.</text>
</comment>
<dbReference type="Proteomes" id="UP000237258">
    <property type="component" value="Unassembled WGS sequence"/>
</dbReference>
<organism evidence="2 3">
    <name type="scientific">Candidatus Nealsonbacteria bacterium CG23_combo_of_CG06-09_8_20_14_all_36_125</name>
    <dbReference type="NCBI Taxonomy" id="1974719"/>
    <lineage>
        <taxon>Bacteria</taxon>
        <taxon>Candidatus Nealsoniibacteriota</taxon>
    </lineage>
</organism>
<evidence type="ECO:0000313" key="3">
    <source>
        <dbReference type="Proteomes" id="UP000237258"/>
    </source>
</evidence>
<dbReference type="EMBL" id="PCRR01000014">
    <property type="protein sequence ID" value="PIP24680.1"/>
    <property type="molecule type" value="Genomic_DNA"/>
</dbReference>
<dbReference type="AlphaFoldDB" id="A0A2G9YZM4"/>
<proteinExistence type="predicted"/>
<gene>
    <name evidence="2" type="ORF">COX33_00585</name>
</gene>
<evidence type="ECO:0000256" key="1">
    <source>
        <dbReference type="SAM" id="Phobius"/>
    </source>
</evidence>
<keyword evidence="1" id="KW-0472">Membrane</keyword>
<keyword evidence="1" id="KW-1133">Transmembrane helix</keyword>
<feature type="transmembrane region" description="Helical" evidence="1">
    <location>
        <begin position="65"/>
        <end position="88"/>
    </location>
</feature>
<reference evidence="2 3" key="1">
    <citation type="submission" date="2017-09" db="EMBL/GenBank/DDBJ databases">
        <title>Depth-based differentiation of microbial function through sediment-hosted aquifers and enrichment of novel symbionts in the deep terrestrial subsurface.</title>
        <authorList>
            <person name="Probst A.J."/>
            <person name="Ladd B."/>
            <person name="Jarett J.K."/>
            <person name="Geller-Mcgrath D.E."/>
            <person name="Sieber C.M."/>
            <person name="Emerson J.B."/>
            <person name="Anantharaman K."/>
            <person name="Thomas B.C."/>
            <person name="Malmstrom R."/>
            <person name="Stieglmeier M."/>
            <person name="Klingl A."/>
            <person name="Woyke T."/>
            <person name="Ryan C.M."/>
            <person name="Banfield J.F."/>
        </authorList>
    </citation>
    <scope>NUCLEOTIDE SEQUENCE [LARGE SCALE GENOMIC DNA]</scope>
    <source>
        <strain evidence="2">CG23_combo_of_CG06-09_8_20_14_all_36_125</strain>
    </source>
</reference>
<accession>A0A2G9YZM4</accession>
<name>A0A2G9YZM4_9BACT</name>